<dbReference type="Pfam" id="PF04434">
    <property type="entry name" value="SWIM"/>
    <property type="match status" value="1"/>
</dbReference>
<keyword evidence="9" id="KW-1185">Reference proteome</keyword>
<dbReference type="InterPro" id="IPR031052">
    <property type="entry name" value="FHY3/FAR1"/>
</dbReference>
<keyword evidence="6" id="KW-0539">Nucleus</keyword>
<evidence type="ECO:0000256" key="1">
    <source>
        <dbReference type="ARBA" id="ARBA00005889"/>
    </source>
</evidence>
<dbReference type="Proteomes" id="UP000289738">
    <property type="component" value="Chromosome A04"/>
</dbReference>
<dbReference type="EMBL" id="SDMP01000004">
    <property type="protein sequence ID" value="RYR60844.1"/>
    <property type="molecule type" value="Genomic_DNA"/>
</dbReference>
<dbReference type="SMART" id="SM00575">
    <property type="entry name" value="ZnF_PMZ"/>
    <property type="match status" value="1"/>
</dbReference>
<dbReference type="InterPro" id="IPR004330">
    <property type="entry name" value="FAR1_DNA_bnd_dom"/>
</dbReference>
<evidence type="ECO:0000259" key="7">
    <source>
        <dbReference type="PROSITE" id="PS50966"/>
    </source>
</evidence>
<dbReference type="Pfam" id="PF03101">
    <property type="entry name" value="FAR1"/>
    <property type="match status" value="1"/>
</dbReference>
<comment type="similarity">
    <text evidence="1 6">Belongs to the FHY3/FAR1 family.</text>
</comment>
<dbReference type="PANTHER" id="PTHR31669">
    <property type="entry name" value="PROTEIN FAR1-RELATED SEQUENCE 10-RELATED"/>
    <property type="match status" value="1"/>
</dbReference>
<comment type="caution">
    <text evidence="8">The sequence shown here is derived from an EMBL/GenBank/DDBJ whole genome shotgun (WGS) entry which is preliminary data.</text>
</comment>
<sequence length="458" mass="52412">MDHSTSDCQLNLGEVDYEFESNEVPEPLSVVDDQFIPKVGMTFTTLEDAGKFYRNYAKVAGFSTRVWSTNRKENEIKNQLITCSREGKWKSKISPTEKMNPIAGLNCPARIYIHTLKDVGAWIISKVVLDHSHPCYPSKAEMLKQHRELSMSIRRTIENNEEAVAFREQAERESDATDFHTVIPCATKSSIEAQFQDVYTHQKFREVQAQFRGKANYITRLTNSALGYSVYEVGEQVSSSIFNKFVVTYDSVATEIKCQCLLFESRGILCHHALSVLRFEQVSQVSPRYILERWSKKVKRRHTHIKSSHDEPLMEPRSKRFDQLVFRSQNICEFASESEEMTAFLHRAYDNVMAEMESLKAKRNGTSSLTHEDANLESVNKLQSPPRIRTRGRPKNRLGSKLDKHIANAAKKKKMKVLSEINLFDAASVVHSNNRQYQGHVMNYQFTVPAAVDNSLGV</sequence>
<dbReference type="GO" id="GO:0008270">
    <property type="term" value="F:zinc ion binding"/>
    <property type="evidence" value="ECO:0007669"/>
    <property type="project" value="UniProtKB-UniRule"/>
</dbReference>
<gene>
    <name evidence="8" type="ORF">Ahy_A04g017911</name>
</gene>
<proteinExistence type="inferred from homology"/>
<evidence type="ECO:0000256" key="5">
    <source>
        <dbReference type="PROSITE-ProRule" id="PRU00325"/>
    </source>
</evidence>
<keyword evidence="2 6" id="KW-0479">Metal-binding</keyword>
<evidence type="ECO:0000256" key="4">
    <source>
        <dbReference type="ARBA" id="ARBA00022833"/>
    </source>
</evidence>
<feature type="domain" description="SWIM-type" evidence="7">
    <location>
        <begin position="245"/>
        <end position="281"/>
    </location>
</feature>
<dbReference type="GO" id="GO:0006355">
    <property type="term" value="P:regulation of DNA-templated transcription"/>
    <property type="evidence" value="ECO:0007669"/>
    <property type="project" value="UniProtKB-UniRule"/>
</dbReference>
<keyword evidence="4 6" id="KW-0862">Zinc</keyword>
<dbReference type="PROSITE" id="PS50966">
    <property type="entry name" value="ZF_SWIM"/>
    <property type="match status" value="1"/>
</dbReference>
<evidence type="ECO:0000256" key="2">
    <source>
        <dbReference type="ARBA" id="ARBA00022723"/>
    </source>
</evidence>
<protein>
    <recommendedName>
        <fullName evidence="6">Protein FAR1-RELATED SEQUENCE</fullName>
    </recommendedName>
</protein>
<dbReference type="GO" id="GO:0005634">
    <property type="term" value="C:nucleus"/>
    <property type="evidence" value="ECO:0007669"/>
    <property type="project" value="UniProtKB-SubCell"/>
</dbReference>
<evidence type="ECO:0000313" key="9">
    <source>
        <dbReference type="Proteomes" id="UP000289738"/>
    </source>
</evidence>
<evidence type="ECO:0000313" key="8">
    <source>
        <dbReference type="EMBL" id="RYR60844.1"/>
    </source>
</evidence>
<dbReference type="InterPro" id="IPR006564">
    <property type="entry name" value="Znf_PMZ"/>
</dbReference>
<name>A0A445DCD2_ARAHY</name>
<reference evidence="8 9" key="1">
    <citation type="submission" date="2019-01" db="EMBL/GenBank/DDBJ databases">
        <title>Sequencing of cultivated peanut Arachis hypogaea provides insights into genome evolution and oil improvement.</title>
        <authorList>
            <person name="Chen X."/>
        </authorList>
    </citation>
    <scope>NUCLEOTIDE SEQUENCE [LARGE SCALE GENOMIC DNA]</scope>
    <source>
        <strain evidence="9">cv. Fuhuasheng</strain>
        <tissue evidence="8">Leaves</tissue>
    </source>
</reference>
<dbReference type="AlphaFoldDB" id="A0A445DCD2"/>
<dbReference type="PANTHER" id="PTHR31669:SF283">
    <property type="entry name" value="PROTEIN FAR1-RELATED SEQUENCE"/>
    <property type="match status" value="1"/>
</dbReference>
<comment type="function">
    <text evidence="6">Putative transcription activator involved in regulating light control of development.</text>
</comment>
<evidence type="ECO:0000256" key="6">
    <source>
        <dbReference type="RuleBase" id="RU367018"/>
    </source>
</evidence>
<comment type="subcellular location">
    <subcellularLocation>
        <location evidence="6">Nucleus</location>
    </subcellularLocation>
</comment>
<evidence type="ECO:0000256" key="3">
    <source>
        <dbReference type="ARBA" id="ARBA00022771"/>
    </source>
</evidence>
<organism evidence="8 9">
    <name type="scientific">Arachis hypogaea</name>
    <name type="common">Peanut</name>
    <dbReference type="NCBI Taxonomy" id="3818"/>
    <lineage>
        <taxon>Eukaryota</taxon>
        <taxon>Viridiplantae</taxon>
        <taxon>Streptophyta</taxon>
        <taxon>Embryophyta</taxon>
        <taxon>Tracheophyta</taxon>
        <taxon>Spermatophyta</taxon>
        <taxon>Magnoliopsida</taxon>
        <taxon>eudicotyledons</taxon>
        <taxon>Gunneridae</taxon>
        <taxon>Pentapetalae</taxon>
        <taxon>rosids</taxon>
        <taxon>fabids</taxon>
        <taxon>Fabales</taxon>
        <taxon>Fabaceae</taxon>
        <taxon>Papilionoideae</taxon>
        <taxon>50 kb inversion clade</taxon>
        <taxon>dalbergioids sensu lato</taxon>
        <taxon>Dalbergieae</taxon>
        <taxon>Pterocarpus clade</taxon>
        <taxon>Arachis</taxon>
    </lineage>
</organism>
<accession>A0A445DCD2</accession>
<dbReference type="InterPro" id="IPR007527">
    <property type="entry name" value="Znf_SWIM"/>
</dbReference>
<keyword evidence="3 5" id="KW-0863">Zinc-finger</keyword>